<proteinExistence type="inferred from homology"/>
<accession>A0ABV6LNQ8</accession>
<dbReference type="PANTHER" id="PTHR37313:SF2">
    <property type="entry name" value="UPF0749 PROTEIN YLXX"/>
    <property type="match status" value="1"/>
</dbReference>
<gene>
    <name evidence="2" type="ORF">ACFFGV_10800</name>
</gene>
<keyword evidence="3" id="KW-1185">Reference proteome</keyword>
<reference evidence="2 3" key="1">
    <citation type="submission" date="2024-09" db="EMBL/GenBank/DDBJ databases">
        <authorList>
            <person name="Sun Q."/>
            <person name="Mori K."/>
        </authorList>
    </citation>
    <scope>NUCLEOTIDE SEQUENCE [LARGE SCALE GENOMIC DNA]</scope>
    <source>
        <strain evidence="2 3">NCAIM B.02529</strain>
    </source>
</reference>
<dbReference type="RefSeq" id="WP_377347617.1">
    <property type="nucleotide sequence ID" value="NZ_JBHLTP010000009.1"/>
</dbReference>
<comment type="similarity">
    <text evidence="1">Belongs to the UPF0749 family.</text>
</comment>
<evidence type="ECO:0000313" key="2">
    <source>
        <dbReference type="EMBL" id="MFC0524049.1"/>
    </source>
</evidence>
<organism evidence="2 3">
    <name type="scientific">Pontibacillus salicampi</name>
    <dbReference type="NCBI Taxonomy" id="1449801"/>
    <lineage>
        <taxon>Bacteria</taxon>
        <taxon>Bacillati</taxon>
        <taxon>Bacillota</taxon>
        <taxon>Bacilli</taxon>
        <taxon>Bacillales</taxon>
        <taxon>Bacillaceae</taxon>
        <taxon>Pontibacillus</taxon>
    </lineage>
</organism>
<dbReference type="Gene3D" id="3.30.70.1880">
    <property type="entry name" value="Protein of unknown function DUF881"/>
    <property type="match status" value="1"/>
</dbReference>
<dbReference type="Proteomes" id="UP001589836">
    <property type="component" value="Unassembled WGS sequence"/>
</dbReference>
<protein>
    <submittedName>
        <fullName evidence="2">DUF881 domain-containing protein</fullName>
    </submittedName>
</protein>
<dbReference type="PANTHER" id="PTHR37313">
    <property type="entry name" value="UPF0749 PROTEIN RV1825"/>
    <property type="match status" value="1"/>
</dbReference>
<evidence type="ECO:0000313" key="3">
    <source>
        <dbReference type="Proteomes" id="UP001589836"/>
    </source>
</evidence>
<sequence length="238" mass="27002">MNRNKLILSLIFGLVGFMVAIQFQTTQEPKERDTRDLWEVRTQIQAEQKAQQELFSQLSELDEMLEQYEGKTDSEKIAALKQSIQELEKRAGLTDVEGKGVLITIKPIFQNVDSGQVYPTISPELIQRLLNELNTYGATDIAVGNERITSLSPVRDVNGHTYVNNHPIPPLPVEIKVLANNPQRLMDYMEVSQSIDEFAIENLELAISLEKQITLPKYEQIPHLKNLKVDEKAETGES</sequence>
<dbReference type="EMBL" id="JBHLTP010000009">
    <property type="protein sequence ID" value="MFC0524049.1"/>
    <property type="molecule type" value="Genomic_DNA"/>
</dbReference>
<evidence type="ECO:0000256" key="1">
    <source>
        <dbReference type="ARBA" id="ARBA00009108"/>
    </source>
</evidence>
<comment type="caution">
    <text evidence="2">The sequence shown here is derived from an EMBL/GenBank/DDBJ whole genome shotgun (WGS) entry which is preliminary data.</text>
</comment>
<name>A0ABV6LNQ8_9BACI</name>
<dbReference type="InterPro" id="IPR010273">
    <property type="entry name" value="DUF881"/>
</dbReference>
<dbReference type="Pfam" id="PF05949">
    <property type="entry name" value="DUF881"/>
    <property type="match status" value="1"/>
</dbReference>